<keyword evidence="2 6" id="KW-0645">Protease</keyword>
<dbReference type="PROSITE" id="PS00134">
    <property type="entry name" value="TRYPSIN_HIS"/>
    <property type="match status" value="1"/>
</dbReference>
<dbReference type="Gene3D" id="2.40.10.10">
    <property type="entry name" value="Trypsin-like serine proteases"/>
    <property type="match status" value="2"/>
</dbReference>
<dbReference type="PRINTS" id="PR00839">
    <property type="entry name" value="V8PROTEASE"/>
</dbReference>
<keyword evidence="9" id="KW-1185">Reference proteome</keyword>
<dbReference type="InterPro" id="IPR018114">
    <property type="entry name" value="TRYPSIN_HIS"/>
</dbReference>
<dbReference type="GO" id="GO:0004252">
    <property type="term" value="F:serine-type endopeptidase activity"/>
    <property type="evidence" value="ECO:0007669"/>
    <property type="project" value="InterPro"/>
</dbReference>
<feature type="domain" description="Peptidase S1" evidence="7">
    <location>
        <begin position="63"/>
        <end position="266"/>
    </location>
</feature>
<evidence type="ECO:0000256" key="5">
    <source>
        <dbReference type="ARBA" id="ARBA00022825"/>
    </source>
</evidence>
<dbReference type="AlphaFoldDB" id="A0AAW5R3K1"/>
<accession>A0AAW5R3K1</accession>
<keyword evidence="4 6" id="KW-0378">Hydrolase</keyword>
<organism evidence="8 9">
    <name type="scientific">Microbaculum marinisediminis</name>
    <dbReference type="NCBI Taxonomy" id="2931392"/>
    <lineage>
        <taxon>Bacteria</taxon>
        <taxon>Pseudomonadati</taxon>
        <taxon>Pseudomonadota</taxon>
        <taxon>Alphaproteobacteria</taxon>
        <taxon>Hyphomicrobiales</taxon>
        <taxon>Tepidamorphaceae</taxon>
        <taxon>Microbaculum</taxon>
    </lineage>
</organism>
<comment type="similarity">
    <text evidence="1 6">Belongs to the peptidase S1B family.</text>
</comment>
<keyword evidence="3" id="KW-0732">Signal</keyword>
<name>A0AAW5R3K1_9HYPH</name>
<evidence type="ECO:0000256" key="6">
    <source>
        <dbReference type="RuleBase" id="RU004296"/>
    </source>
</evidence>
<evidence type="ECO:0000313" key="8">
    <source>
        <dbReference type="EMBL" id="MCT8974846.1"/>
    </source>
</evidence>
<dbReference type="InterPro" id="IPR008256">
    <property type="entry name" value="Peptidase_S1B"/>
</dbReference>
<dbReference type="GO" id="GO:0006508">
    <property type="term" value="P:proteolysis"/>
    <property type="evidence" value="ECO:0007669"/>
    <property type="project" value="UniProtKB-KW"/>
</dbReference>
<evidence type="ECO:0000256" key="3">
    <source>
        <dbReference type="ARBA" id="ARBA00022729"/>
    </source>
</evidence>
<gene>
    <name evidence="8" type="ORF">MUB46_23560</name>
</gene>
<dbReference type="SUPFAM" id="SSF50494">
    <property type="entry name" value="Trypsin-like serine proteases"/>
    <property type="match status" value="1"/>
</dbReference>
<dbReference type="InterPro" id="IPR001254">
    <property type="entry name" value="Trypsin_dom"/>
</dbReference>
<dbReference type="PANTHER" id="PTHR15462:SF8">
    <property type="entry name" value="SERINE PROTEASE"/>
    <property type="match status" value="1"/>
</dbReference>
<dbReference type="InterPro" id="IPR009003">
    <property type="entry name" value="Peptidase_S1_PA"/>
</dbReference>
<dbReference type="InterPro" id="IPR050966">
    <property type="entry name" value="Glutamyl_endopeptidase"/>
</dbReference>
<evidence type="ECO:0000256" key="1">
    <source>
        <dbReference type="ARBA" id="ARBA00008764"/>
    </source>
</evidence>
<comment type="caution">
    <text evidence="8">The sequence shown here is derived from an EMBL/GenBank/DDBJ whole genome shotgun (WGS) entry which is preliminary data.</text>
</comment>
<evidence type="ECO:0000256" key="2">
    <source>
        <dbReference type="ARBA" id="ARBA00022670"/>
    </source>
</evidence>
<sequence>MASQELATEGAEAFGKARVPYTTVRVAVRSLGTSTTAAMTPVTSYPFRPTGKLWARWGDSWFVCTASLVKPSVLITAAHCIFEYGRKSNGWADEVRFIPANYNSDTGPYGSFTARDLRVPTPYYRGRDTCSQRGVVCNNDLATVVLNANASSDYAGDIVGWYAYGWNGYSYTPSKILGSKTVVHITQLGYPQAFDGGYQMQRTDAVGWYLKDGNLKNTQIGSAQTGGSSGGPWLVNLGVKASIDTSEASFGRKSAQAVVGVTSYGWIDKNINRQGASYFGQNKQFSGRDYGGYGAGNIGKIMYDTCRSHSWAC</sequence>
<dbReference type="Pfam" id="PF00089">
    <property type="entry name" value="Trypsin"/>
    <property type="match status" value="1"/>
</dbReference>
<proteinExistence type="inferred from homology"/>
<protein>
    <recommendedName>
        <fullName evidence="6">Serine protease</fullName>
        <ecNumber evidence="6">3.4.21.-</ecNumber>
    </recommendedName>
</protein>
<evidence type="ECO:0000313" key="9">
    <source>
        <dbReference type="Proteomes" id="UP001320898"/>
    </source>
</evidence>
<evidence type="ECO:0000256" key="4">
    <source>
        <dbReference type="ARBA" id="ARBA00022801"/>
    </source>
</evidence>
<dbReference type="EC" id="3.4.21.-" evidence="6"/>
<evidence type="ECO:0000259" key="7">
    <source>
        <dbReference type="Pfam" id="PF00089"/>
    </source>
</evidence>
<dbReference type="PANTHER" id="PTHR15462">
    <property type="entry name" value="SERINE PROTEASE"/>
    <property type="match status" value="1"/>
</dbReference>
<keyword evidence="5 6" id="KW-0720">Serine protease</keyword>
<reference evidence="8 9" key="1">
    <citation type="submission" date="2022-04" db="EMBL/GenBank/DDBJ databases">
        <authorList>
            <person name="Ye Y.-Q."/>
            <person name="Du Z.-J."/>
        </authorList>
    </citation>
    <scope>NUCLEOTIDE SEQUENCE [LARGE SCALE GENOMIC DNA]</scope>
    <source>
        <strain evidence="8 9">A6E488</strain>
    </source>
</reference>
<dbReference type="InterPro" id="IPR043504">
    <property type="entry name" value="Peptidase_S1_PA_chymotrypsin"/>
</dbReference>
<dbReference type="EMBL" id="JALIDZ010000016">
    <property type="protein sequence ID" value="MCT8974846.1"/>
    <property type="molecule type" value="Genomic_DNA"/>
</dbReference>
<dbReference type="Proteomes" id="UP001320898">
    <property type="component" value="Unassembled WGS sequence"/>
</dbReference>